<organism evidence="2 3">
    <name type="scientific">Solirubrobacter phytolaccae</name>
    <dbReference type="NCBI Taxonomy" id="1404360"/>
    <lineage>
        <taxon>Bacteria</taxon>
        <taxon>Bacillati</taxon>
        <taxon>Actinomycetota</taxon>
        <taxon>Thermoleophilia</taxon>
        <taxon>Solirubrobacterales</taxon>
        <taxon>Solirubrobacteraceae</taxon>
        <taxon>Solirubrobacter</taxon>
    </lineage>
</organism>
<comment type="caution">
    <text evidence="2">The sequence shown here is derived from an EMBL/GenBank/DDBJ whole genome shotgun (WGS) entry which is preliminary data.</text>
</comment>
<accession>A0A9X3SCB3</accession>
<proteinExistence type="predicted"/>
<protein>
    <recommendedName>
        <fullName evidence="4">Virginiamycin B lyase</fullName>
    </recommendedName>
</protein>
<dbReference type="Gene3D" id="2.130.10.10">
    <property type="entry name" value="YVTN repeat-like/Quinoprotein amine dehydrogenase"/>
    <property type="match status" value="2"/>
</dbReference>
<dbReference type="EMBL" id="JAPDDP010000076">
    <property type="protein sequence ID" value="MDA0184446.1"/>
    <property type="molecule type" value="Genomic_DNA"/>
</dbReference>
<evidence type="ECO:0000313" key="2">
    <source>
        <dbReference type="EMBL" id="MDA0184446.1"/>
    </source>
</evidence>
<keyword evidence="3" id="KW-1185">Reference proteome</keyword>
<gene>
    <name evidence="2" type="ORF">OJ997_29345</name>
</gene>
<dbReference type="InterPro" id="IPR015943">
    <property type="entry name" value="WD40/YVTN_repeat-like_dom_sf"/>
</dbReference>
<evidence type="ECO:0000313" key="3">
    <source>
        <dbReference type="Proteomes" id="UP001147653"/>
    </source>
</evidence>
<feature type="chain" id="PRO_5040802850" description="Virginiamycin B lyase" evidence="1">
    <location>
        <begin position="20"/>
        <end position="406"/>
    </location>
</feature>
<dbReference type="Proteomes" id="UP001147653">
    <property type="component" value="Unassembled WGS sequence"/>
</dbReference>
<dbReference type="SUPFAM" id="SSF63829">
    <property type="entry name" value="Calcium-dependent phosphotriesterase"/>
    <property type="match status" value="2"/>
</dbReference>
<name>A0A9X3SCB3_9ACTN</name>
<dbReference type="RefSeq" id="WP_270028900.1">
    <property type="nucleotide sequence ID" value="NZ_JAPDDP010000076.1"/>
</dbReference>
<dbReference type="AlphaFoldDB" id="A0A9X3SCB3"/>
<evidence type="ECO:0000256" key="1">
    <source>
        <dbReference type="SAM" id="SignalP"/>
    </source>
</evidence>
<reference evidence="2" key="1">
    <citation type="submission" date="2022-10" db="EMBL/GenBank/DDBJ databases">
        <title>The WGS of Solirubrobacter phytolaccae KCTC 29190.</title>
        <authorList>
            <person name="Jiang Z."/>
        </authorList>
    </citation>
    <scope>NUCLEOTIDE SEQUENCE</scope>
    <source>
        <strain evidence="2">KCTC 29190</strain>
    </source>
</reference>
<feature type="signal peptide" evidence="1">
    <location>
        <begin position="1"/>
        <end position="19"/>
    </location>
</feature>
<evidence type="ECO:0008006" key="4">
    <source>
        <dbReference type="Google" id="ProtNLM"/>
    </source>
</evidence>
<keyword evidence="1" id="KW-0732">Signal</keyword>
<sequence length="406" mass="43247">MRALATMVAVLALAAPAQAQDVFRLPLGHSLDTLVATPDGGVWGSVWTRDSVEIRRVTPDGAVRITPALPPLNDLVLGPDGLPWLLSGGSIERVDAAGTLGTVAENAFAGALAVGPDGTGWMQTQEDQIQRITPDGTITSDDVAVPGCRFFRVKTLARASDGAMWFFASGCGVVRWPVGGAPAVIHQSAVYIEQLVPDGAGGMWFSSPYAPGGGHFDVTGQLTRLRGLERAYDVAVAPDGSAWFTTGRCRLARANADRTVTLMPTAIPARQLEFAPDGGIWLGSGARLQRTTLGASAPGCDSTPPKVTIAPKPQARVSLAALRRHRGFTITVREPFAVQAWLIDGDEGPFARAYHAGKAGTVRLKVSPAKLRQLMRRKHPVVGLQLELRDREGNSVDYEQQVRLTR</sequence>